<accession>A0A8S5SCW0</accession>
<feature type="compositionally biased region" description="Basic and acidic residues" evidence="2">
    <location>
        <begin position="257"/>
        <end position="267"/>
    </location>
</feature>
<name>A0A8S5SCW0_9CAUD</name>
<feature type="region of interest" description="Disordered" evidence="2">
    <location>
        <begin position="214"/>
        <end position="267"/>
    </location>
</feature>
<evidence type="ECO:0000313" key="3">
    <source>
        <dbReference type="EMBL" id="DAF48805.1"/>
    </source>
</evidence>
<evidence type="ECO:0000256" key="1">
    <source>
        <dbReference type="SAM" id="Coils"/>
    </source>
</evidence>
<dbReference type="Gene3D" id="1.10.10.60">
    <property type="entry name" value="Homeodomain-like"/>
    <property type="match status" value="1"/>
</dbReference>
<feature type="compositionally biased region" description="Basic and acidic residues" evidence="2">
    <location>
        <begin position="224"/>
        <end position="233"/>
    </location>
</feature>
<reference evidence="3" key="1">
    <citation type="journal article" date="2021" name="Proc. Natl. Acad. Sci. U.S.A.">
        <title>A Catalog of Tens of Thousands of Viruses from Human Metagenomes Reveals Hidden Associations with Chronic Diseases.</title>
        <authorList>
            <person name="Tisza M.J."/>
            <person name="Buck C.B."/>
        </authorList>
    </citation>
    <scope>NUCLEOTIDE SEQUENCE</scope>
    <source>
        <strain evidence="3">CtfWc3</strain>
    </source>
</reference>
<sequence>MSIAKQDKPRKKRRAGTSWNQWHSPENLELVEGWARDGLSDEQIAKNIGVTRATLYAWKKTHLDFLNAFKKGKQVVNVELENALFKKAIGAKTTTTTYRVSKVDENVLKARRLRFADKYMEEHPEASKKEALLAATEHVDTHEKIIWSIVENRLPPDTGALMFLMKNRMPEKYREQSYQELNHAQAEQAKAQAEKAKFQAEISRRQLEMLNHMEESSNAQLDQILDKLAKGVTEDSDSNGLTDTETSESPEELSNGRLEDSDSERGS</sequence>
<organism evidence="3">
    <name type="scientific">Myoviridae sp. ctfWc3</name>
    <dbReference type="NCBI Taxonomy" id="2827697"/>
    <lineage>
        <taxon>Viruses</taxon>
        <taxon>Duplodnaviria</taxon>
        <taxon>Heunggongvirae</taxon>
        <taxon>Uroviricota</taxon>
        <taxon>Caudoviricetes</taxon>
    </lineage>
</organism>
<feature type="coiled-coil region" evidence="1">
    <location>
        <begin position="174"/>
        <end position="206"/>
    </location>
</feature>
<proteinExistence type="predicted"/>
<evidence type="ECO:0000256" key="2">
    <source>
        <dbReference type="SAM" id="MobiDB-lite"/>
    </source>
</evidence>
<dbReference type="EMBL" id="BK032574">
    <property type="protein sequence ID" value="DAF48805.1"/>
    <property type="molecule type" value="Genomic_DNA"/>
</dbReference>
<protein>
    <submittedName>
        <fullName evidence="3">Terminase small subunit</fullName>
    </submittedName>
</protein>
<keyword evidence="1" id="KW-0175">Coiled coil</keyword>